<dbReference type="GO" id="GO:0005912">
    <property type="term" value="C:adherens junction"/>
    <property type="evidence" value="ECO:0007669"/>
    <property type="project" value="UniProtKB-SubCell"/>
</dbReference>
<keyword evidence="6" id="KW-0493">Microtubule</keyword>
<evidence type="ECO:0000256" key="5">
    <source>
        <dbReference type="ARBA" id="ARBA00022553"/>
    </source>
</evidence>
<evidence type="ECO:0000256" key="1">
    <source>
        <dbReference type="ARBA" id="ARBA00004284"/>
    </source>
</evidence>
<keyword evidence="14" id="KW-0968">Cytoplasmic vesicle</keyword>
<dbReference type="InterPro" id="IPR001752">
    <property type="entry name" value="Kinesin_motor_dom"/>
</dbReference>
<dbReference type="GO" id="GO:0005871">
    <property type="term" value="C:kinesin complex"/>
    <property type="evidence" value="ECO:0007669"/>
    <property type="project" value="UniProtKB-ARBA"/>
</dbReference>
<dbReference type="EMBL" id="JAOTOJ010000003">
    <property type="protein sequence ID" value="KAK9402833.1"/>
    <property type="molecule type" value="Genomic_DNA"/>
</dbReference>
<dbReference type="GO" id="GO:0003777">
    <property type="term" value="F:microtubule motor activity"/>
    <property type="evidence" value="ECO:0007669"/>
    <property type="project" value="InterPro"/>
</dbReference>
<feature type="coiled-coil region" evidence="18">
    <location>
        <begin position="409"/>
        <end position="482"/>
    </location>
</feature>
<evidence type="ECO:0000256" key="7">
    <source>
        <dbReference type="ARBA" id="ARBA00022741"/>
    </source>
</evidence>
<evidence type="ECO:0000259" key="20">
    <source>
        <dbReference type="PROSITE" id="PS50067"/>
    </source>
</evidence>
<comment type="similarity">
    <text evidence="17">Belongs to the TRAFAC class myosin-kinesin ATPase superfamily. Kinesin family.</text>
</comment>
<dbReference type="PANTHER" id="PTHR47972:SF43">
    <property type="entry name" value="KINESIN-LIKE PROTEIN"/>
    <property type="match status" value="1"/>
</dbReference>
<dbReference type="InterPro" id="IPR027640">
    <property type="entry name" value="Kinesin-like_fam"/>
</dbReference>
<evidence type="ECO:0000256" key="10">
    <source>
        <dbReference type="ARBA" id="ARBA00023054"/>
    </source>
</evidence>
<evidence type="ECO:0000256" key="19">
    <source>
        <dbReference type="SAM" id="MobiDB-lite"/>
    </source>
</evidence>
<evidence type="ECO:0000256" key="8">
    <source>
        <dbReference type="ARBA" id="ARBA00022840"/>
    </source>
</evidence>
<keyword evidence="5" id="KW-0597">Phosphoprotein</keyword>
<protein>
    <recommendedName>
        <fullName evidence="16">Kinesin-like protein KIFC3</fullName>
    </recommendedName>
</protein>
<keyword evidence="11" id="KW-0472">Membrane</keyword>
<keyword evidence="13" id="KW-0206">Cytoskeleton</keyword>
<evidence type="ECO:0000256" key="18">
    <source>
        <dbReference type="SAM" id="Coils"/>
    </source>
</evidence>
<evidence type="ECO:0000256" key="16">
    <source>
        <dbReference type="ARBA" id="ARBA00073326"/>
    </source>
</evidence>
<keyword evidence="9" id="KW-0965">Cell junction</keyword>
<dbReference type="GO" id="GO:0008017">
    <property type="term" value="F:microtubule binding"/>
    <property type="evidence" value="ECO:0007669"/>
    <property type="project" value="InterPro"/>
</dbReference>
<evidence type="ECO:0000256" key="6">
    <source>
        <dbReference type="ARBA" id="ARBA00022701"/>
    </source>
</evidence>
<evidence type="ECO:0000256" key="15">
    <source>
        <dbReference type="ARBA" id="ARBA00060102"/>
    </source>
</evidence>
<feature type="coiled-coil region" evidence="18">
    <location>
        <begin position="213"/>
        <end position="279"/>
    </location>
</feature>
<proteinExistence type="inferred from homology"/>
<dbReference type="Proteomes" id="UP001474421">
    <property type="component" value="Unassembled WGS sequence"/>
</dbReference>
<keyword evidence="22" id="KW-1185">Reference proteome</keyword>
<dbReference type="InterPro" id="IPR019821">
    <property type="entry name" value="Kinesin_motor_CS"/>
</dbReference>
<dbReference type="GO" id="GO:0007018">
    <property type="term" value="P:microtubule-based movement"/>
    <property type="evidence" value="ECO:0007669"/>
    <property type="project" value="InterPro"/>
</dbReference>
<keyword evidence="4" id="KW-0963">Cytoplasm</keyword>
<evidence type="ECO:0000313" key="22">
    <source>
        <dbReference type="Proteomes" id="UP001474421"/>
    </source>
</evidence>
<comment type="function">
    <text evidence="15">Minus-end microtubule-dependent motor protein. Involved in apically targeted transport. Required for zonula adherens maintenance.</text>
</comment>
<dbReference type="PANTHER" id="PTHR47972">
    <property type="entry name" value="KINESIN-LIKE PROTEIN KLP-3"/>
    <property type="match status" value="1"/>
</dbReference>
<keyword evidence="8 17" id="KW-0067">ATP-binding</keyword>
<evidence type="ECO:0000256" key="4">
    <source>
        <dbReference type="ARBA" id="ARBA00022490"/>
    </source>
</evidence>
<gene>
    <name evidence="21" type="ORF">NXF25_007660</name>
</gene>
<name>A0AAW1BLH7_CROAD</name>
<dbReference type="AlphaFoldDB" id="A0AAW1BLH7"/>
<dbReference type="InterPro" id="IPR027417">
    <property type="entry name" value="P-loop_NTPase"/>
</dbReference>
<organism evidence="21 22">
    <name type="scientific">Crotalus adamanteus</name>
    <name type="common">Eastern diamondback rattlesnake</name>
    <dbReference type="NCBI Taxonomy" id="8729"/>
    <lineage>
        <taxon>Eukaryota</taxon>
        <taxon>Metazoa</taxon>
        <taxon>Chordata</taxon>
        <taxon>Craniata</taxon>
        <taxon>Vertebrata</taxon>
        <taxon>Euteleostomi</taxon>
        <taxon>Lepidosauria</taxon>
        <taxon>Squamata</taxon>
        <taxon>Bifurcata</taxon>
        <taxon>Unidentata</taxon>
        <taxon>Episquamata</taxon>
        <taxon>Toxicofera</taxon>
        <taxon>Serpentes</taxon>
        <taxon>Colubroidea</taxon>
        <taxon>Viperidae</taxon>
        <taxon>Crotalinae</taxon>
        <taxon>Crotalus</taxon>
    </lineage>
</organism>
<accession>A0AAW1BLH7</accession>
<dbReference type="SMART" id="SM00129">
    <property type="entry name" value="KISc"/>
    <property type="match status" value="1"/>
</dbReference>
<dbReference type="GO" id="GO:0030659">
    <property type="term" value="C:cytoplasmic vesicle membrane"/>
    <property type="evidence" value="ECO:0007669"/>
    <property type="project" value="UniProtKB-SubCell"/>
</dbReference>
<dbReference type="Gene3D" id="3.40.850.10">
    <property type="entry name" value="Kinesin motor domain"/>
    <property type="match status" value="1"/>
</dbReference>
<feature type="binding site" evidence="17">
    <location>
        <begin position="666"/>
        <end position="673"/>
    </location>
    <ligand>
        <name>ATP</name>
        <dbReference type="ChEBI" id="CHEBI:30616"/>
    </ligand>
</feature>
<dbReference type="GO" id="GO:0005524">
    <property type="term" value="F:ATP binding"/>
    <property type="evidence" value="ECO:0007669"/>
    <property type="project" value="UniProtKB-UniRule"/>
</dbReference>
<feature type="coiled-coil region" evidence="18">
    <location>
        <begin position="328"/>
        <end position="362"/>
    </location>
</feature>
<reference evidence="21 22" key="1">
    <citation type="journal article" date="2024" name="Proc. Natl. Acad. Sci. U.S.A.">
        <title>The genetic regulatory architecture and epigenomic basis for age-related changes in rattlesnake venom.</title>
        <authorList>
            <person name="Hogan M.P."/>
            <person name="Holding M.L."/>
            <person name="Nystrom G.S."/>
            <person name="Colston T.J."/>
            <person name="Bartlett D.A."/>
            <person name="Mason A.J."/>
            <person name="Ellsworth S.A."/>
            <person name="Rautsaw R.M."/>
            <person name="Lawrence K.C."/>
            <person name="Strickland J.L."/>
            <person name="He B."/>
            <person name="Fraser P."/>
            <person name="Margres M.J."/>
            <person name="Gilbert D.M."/>
            <person name="Gibbs H.L."/>
            <person name="Parkinson C.L."/>
            <person name="Rokyta D.R."/>
        </authorList>
    </citation>
    <scope>NUCLEOTIDE SEQUENCE [LARGE SCALE GENOMIC DNA]</scope>
    <source>
        <strain evidence="21">DRR0105</strain>
    </source>
</reference>
<dbReference type="PRINTS" id="PR00380">
    <property type="entry name" value="KINESINHEAVY"/>
</dbReference>
<dbReference type="SUPFAM" id="SSF52540">
    <property type="entry name" value="P-loop containing nucleoside triphosphate hydrolases"/>
    <property type="match status" value="1"/>
</dbReference>
<dbReference type="InterPro" id="IPR036961">
    <property type="entry name" value="Kinesin_motor_dom_sf"/>
</dbReference>
<comment type="subcellular location">
    <subcellularLocation>
        <location evidence="3">Cell junction</location>
        <location evidence="3">Adherens junction</location>
    </subcellularLocation>
    <subcellularLocation>
        <location evidence="2">Cytoplasm</location>
        <location evidence="2">Cytoskeleton</location>
        <location evidence="2">Microtubule organizing center</location>
        <location evidence="2">Centrosome</location>
    </subcellularLocation>
    <subcellularLocation>
        <location evidence="1">Cytoplasmic vesicle membrane</location>
        <topology evidence="1">Peripheral membrane protein</topology>
    </subcellularLocation>
</comment>
<feature type="compositionally biased region" description="Acidic residues" evidence="19">
    <location>
        <begin position="71"/>
        <end position="82"/>
    </location>
</feature>
<keyword evidence="12 17" id="KW-0505">Motor protein</keyword>
<dbReference type="Pfam" id="PF00225">
    <property type="entry name" value="Kinesin"/>
    <property type="match status" value="1"/>
</dbReference>
<evidence type="ECO:0000256" key="11">
    <source>
        <dbReference type="ARBA" id="ARBA00023136"/>
    </source>
</evidence>
<keyword evidence="7 17" id="KW-0547">Nucleotide-binding</keyword>
<evidence type="ECO:0000256" key="3">
    <source>
        <dbReference type="ARBA" id="ARBA00004536"/>
    </source>
</evidence>
<dbReference type="PROSITE" id="PS00411">
    <property type="entry name" value="KINESIN_MOTOR_1"/>
    <property type="match status" value="1"/>
</dbReference>
<comment type="caution">
    <text evidence="21">The sequence shown here is derived from an EMBL/GenBank/DDBJ whole genome shotgun (WGS) entry which is preliminary data.</text>
</comment>
<sequence>MPLLGELSIVVYASRHLLNGLNPSPMEMSGQKADHRTFSEELSEETPSPHHRWLQLIDVDSSSESDRGSPSDEEGEEDDLSLDEAPTPLTEFLALKREAAAAEREMLCGKPPESPLVQMMLQLFSFLERYTQLQQLQEKAGEYRSRLHWEESCWRRQKRALKRACQQRVTDKLGVIQSLEAIILEQQGLLEKMQAGSKLPSSGLLCPVAPGGLHQLVESLSALQGERSRLAEEVVGLQQRVEEREREKQQLARSFHHQIRGLKQQIQAQEKEREQIRLGMGVTDSEKRIHNLTVENEGLKQSLQLSQGLLQQAAALSGQPSTGMAMENEALRSQVLQLEASLQQKVEELMCLEERLDRLQCLREGEVHQLDKQLCGLQLPGEGLKSPPPAVQGPAKGLPMDPSQELQALAQAEEQNRLLMQQLSSQAQRCQQLAEQLQSSEGAATDLRHKISAYEKEVMGLRQELLQEIHRLEEQKETAVQEACRGSEEHARPLCQQLAGMKQHLHTLRPFLQGLRLDFRSFRGEVGSFAHGYKVAIEEAKLQMFSVIREVAQSSHCLQERYQREVQLRKKYHDQLLELKGNIRVLCRLKLLTEEEQQEGGQGGPGVEASPAEDGCVTACYKGKEHRFRLDKVFLPCATQEEVFLEIEPVVLSCLQGYNVCIFAYGQTGSGKTYTMEGHPGNPGITQRALQALYQEMEAKQAEAWKFSAQLTLVEIYNEVIRDLLTKDPQEKLDIKLHPDGSGQLHVPGLTSVEVHNLSEIQKILQLGKRNRTTFSTHMNAHSSRSHALLTLTLTGTELSSGTKVTGKLNLVDLAGSERVWKSGAQGERLKEAQSINRSLLALGEVIQALRTKQAHVPFRNSKLTYLLQDSLGKGSKTVMMVQICPLEKNLGESICSLKFAQRVCKVELGPASRRIKAPDQQKAFPAPPPHVASLPPLFREPPSFAKHPPPSNFPGSKRSRGGYIFLARFMGQRSGIAPLRTGLRAGPHGLPQRSCPPPRISLVHSTKDPLISILAQSGDSA</sequence>
<keyword evidence="10 18" id="KW-0175">Coiled coil</keyword>
<feature type="region of interest" description="Disordered" evidence="19">
    <location>
        <begin position="20"/>
        <end position="84"/>
    </location>
</feature>
<evidence type="ECO:0000256" key="17">
    <source>
        <dbReference type="PROSITE-ProRule" id="PRU00283"/>
    </source>
</evidence>
<evidence type="ECO:0000256" key="9">
    <source>
        <dbReference type="ARBA" id="ARBA00022949"/>
    </source>
</evidence>
<feature type="domain" description="Kinesin motor" evidence="20">
    <location>
        <begin position="582"/>
        <end position="907"/>
    </location>
</feature>
<evidence type="ECO:0000313" key="21">
    <source>
        <dbReference type="EMBL" id="KAK9402833.1"/>
    </source>
</evidence>
<feature type="region of interest" description="Disordered" evidence="19">
    <location>
        <begin position="918"/>
        <end position="958"/>
    </location>
</feature>
<evidence type="ECO:0000256" key="14">
    <source>
        <dbReference type="ARBA" id="ARBA00023329"/>
    </source>
</evidence>
<evidence type="ECO:0000256" key="2">
    <source>
        <dbReference type="ARBA" id="ARBA00004300"/>
    </source>
</evidence>
<dbReference type="GO" id="GO:0005813">
    <property type="term" value="C:centrosome"/>
    <property type="evidence" value="ECO:0007669"/>
    <property type="project" value="UniProtKB-SubCell"/>
</dbReference>
<evidence type="ECO:0000256" key="13">
    <source>
        <dbReference type="ARBA" id="ARBA00023212"/>
    </source>
</evidence>
<dbReference type="PROSITE" id="PS50067">
    <property type="entry name" value="KINESIN_MOTOR_2"/>
    <property type="match status" value="1"/>
</dbReference>
<evidence type="ECO:0000256" key="12">
    <source>
        <dbReference type="ARBA" id="ARBA00023175"/>
    </source>
</evidence>
<dbReference type="GO" id="GO:0005874">
    <property type="term" value="C:microtubule"/>
    <property type="evidence" value="ECO:0007669"/>
    <property type="project" value="UniProtKB-KW"/>
</dbReference>
<dbReference type="FunFam" id="3.40.850.10:FF:000022">
    <property type="entry name" value="Kinesin-like protein"/>
    <property type="match status" value="1"/>
</dbReference>